<dbReference type="OrthoDB" id="8744624at2759"/>
<name>A0A4Z2IC56_9TELE</name>
<dbReference type="EMBL" id="SRLO01000109">
    <property type="protein sequence ID" value="TNN74924.1"/>
    <property type="molecule type" value="Genomic_DNA"/>
</dbReference>
<reference evidence="2 3" key="1">
    <citation type="submission" date="2019-03" db="EMBL/GenBank/DDBJ databases">
        <title>First draft genome of Liparis tanakae, snailfish: a comprehensive survey of snailfish specific genes.</title>
        <authorList>
            <person name="Kim W."/>
            <person name="Song I."/>
            <person name="Jeong J.-H."/>
            <person name="Kim D."/>
            <person name="Kim S."/>
            <person name="Ryu S."/>
            <person name="Song J.Y."/>
            <person name="Lee S.K."/>
        </authorList>
    </citation>
    <scope>NUCLEOTIDE SEQUENCE [LARGE SCALE GENOMIC DNA]</scope>
    <source>
        <tissue evidence="2">Muscle</tissue>
    </source>
</reference>
<organism evidence="2 3">
    <name type="scientific">Liparis tanakae</name>
    <name type="common">Tanaka's snailfish</name>
    <dbReference type="NCBI Taxonomy" id="230148"/>
    <lineage>
        <taxon>Eukaryota</taxon>
        <taxon>Metazoa</taxon>
        <taxon>Chordata</taxon>
        <taxon>Craniata</taxon>
        <taxon>Vertebrata</taxon>
        <taxon>Euteleostomi</taxon>
        <taxon>Actinopterygii</taxon>
        <taxon>Neopterygii</taxon>
        <taxon>Teleostei</taxon>
        <taxon>Neoteleostei</taxon>
        <taxon>Acanthomorphata</taxon>
        <taxon>Eupercaria</taxon>
        <taxon>Perciformes</taxon>
        <taxon>Cottioidei</taxon>
        <taxon>Cottales</taxon>
        <taxon>Liparidae</taxon>
        <taxon>Liparis</taxon>
    </lineage>
</organism>
<feature type="region of interest" description="Disordered" evidence="1">
    <location>
        <begin position="33"/>
        <end position="72"/>
    </location>
</feature>
<keyword evidence="3" id="KW-1185">Reference proteome</keyword>
<dbReference type="InterPro" id="IPR042337">
    <property type="entry name" value="GSE1"/>
</dbReference>
<accession>A0A4Z2IC56</accession>
<sequence>MESNHDSETGAIRSALHGRRGQLLKCRHMRMKTQSIHDSFRSAEQRGATQPESQEVKGGEVDKGWDEGAGGRWGSVGVGGAVSLSLGVVMGKAAKEGGLGGGKPKLQKNALPLAQQEVSVAPKQCMRPLSADSGPRGASRERLGAEGNLPQEKGGPSVPAHLLGNPYAFGLSPGAVMQDSRFHSLNLPRQMSNAVPPGHVPEEYLRGFRPYATTEDALRMSSLPLGLDPATAAAAAAYYHPSYLPHPSFTPYR</sequence>
<comment type="caution">
    <text evidence="2">The sequence shown here is derived from an EMBL/GenBank/DDBJ whole genome shotgun (WGS) entry which is preliminary data.</text>
</comment>
<evidence type="ECO:0000256" key="1">
    <source>
        <dbReference type="SAM" id="MobiDB-lite"/>
    </source>
</evidence>
<gene>
    <name evidence="2" type="primary">gse1_3</name>
    <name evidence="2" type="ORF">EYF80_014842</name>
</gene>
<feature type="compositionally biased region" description="Basic and acidic residues" evidence="1">
    <location>
        <begin position="54"/>
        <end position="66"/>
    </location>
</feature>
<proteinExistence type="predicted"/>
<dbReference type="Proteomes" id="UP000314294">
    <property type="component" value="Unassembled WGS sequence"/>
</dbReference>
<evidence type="ECO:0000313" key="2">
    <source>
        <dbReference type="EMBL" id="TNN74924.1"/>
    </source>
</evidence>
<feature type="region of interest" description="Disordered" evidence="1">
    <location>
        <begin position="125"/>
        <end position="160"/>
    </location>
</feature>
<dbReference type="PANTHER" id="PTHR17608">
    <property type="entry name" value="GENETIC SUPPRESSOR ELEMENT 1"/>
    <property type="match status" value="1"/>
</dbReference>
<evidence type="ECO:0000313" key="3">
    <source>
        <dbReference type="Proteomes" id="UP000314294"/>
    </source>
</evidence>
<protein>
    <submittedName>
        <fullName evidence="2">Genetic suppressor element 1</fullName>
    </submittedName>
</protein>
<dbReference type="AlphaFoldDB" id="A0A4Z2IC56"/>
<dbReference type="PANTHER" id="PTHR17608:SF4">
    <property type="entry name" value="GENETIC SUPPRESSOR ELEMENT 1"/>
    <property type="match status" value="1"/>
</dbReference>